<evidence type="ECO:0000313" key="5">
    <source>
        <dbReference type="Proteomes" id="UP001140206"/>
    </source>
</evidence>
<dbReference type="Proteomes" id="UP001140206">
    <property type="component" value="Chromosome 2"/>
</dbReference>
<dbReference type="Gene3D" id="3.80.10.10">
    <property type="entry name" value="Ribonuclease Inhibitor"/>
    <property type="match status" value="1"/>
</dbReference>
<sequence>MLILLLNDPFILVIFFDIGCNSLKLSMDADYISDLPADLKEKILVKLPIKEVARTSILSSKWKDSWKSIPSLVLERKDREPMPVKLVDNVLMVHRGPILEFKLSTYDNCNEAIGRWMLILSTNGIKDLQLRFWGYQRCNIPSDLFSCLALERLDFSGCTIDVPQFFQGFKLLRTLWLSRFDLSGINLGNFVSSCPLLENLALSNFVQPGCLHILAPNLRKLHIWGEFHDLCLQTPKLASGCICLSSNNRDYQKFSVAKSGNESNISSALGCLHNIQAFKICGEFSDYLAMGPIPENHPTIFNHLREFFLPICTSDRKEIATALCLFKNAPNLKVLHVQFWGYGGWNQEELQASWKLKAAEDCLFKRLDTANITHVQNSETGVSFGGTKSMLQFAELVLSTAPVLRKLNITDYNDSQEYFTKLQCFPRLSEKVEFVFVKSNDWCYDDE</sequence>
<dbReference type="InterPro" id="IPR001810">
    <property type="entry name" value="F-box_dom"/>
</dbReference>
<evidence type="ECO:0000259" key="2">
    <source>
        <dbReference type="Pfam" id="PF00646"/>
    </source>
</evidence>
<reference evidence="4" key="1">
    <citation type="submission" date="2022-08" db="EMBL/GenBank/DDBJ databases">
        <authorList>
            <person name="Marques A."/>
        </authorList>
    </citation>
    <scope>NUCLEOTIDE SEQUENCE</scope>
    <source>
        <strain evidence="4">RhyPub2mFocal</strain>
        <tissue evidence="4">Leaves</tissue>
    </source>
</reference>
<evidence type="ECO:0000259" key="3">
    <source>
        <dbReference type="Pfam" id="PF24758"/>
    </source>
</evidence>
<feature type="domain" description="F-box" evidence="2">
    <location>
        <begin position="32"/>
        <end position="71"/>
    </location>
</feature>
<keyword evidence="5" id="KW-1185">Reference proteome</keyword>
<organism evidence="4 5">
    <name type="scientific">Rhynchospora pubera</name>
    <dbReference type="NCBI Taxonomy" id="906938"/>
    <lineage>
        <taxon>Eukaryota</taxon>
        <taxon>Viridiplantae</taxon>
        <taxon>Streptophyta</taxon>
        <taxon>Embryophyta</taxon>
        <taxon>Tracheophyta</taxon>
        <taxon>Spermatophyta</taxon>
        <taxon>Magnoliopsida</taxon>
        <taxon>Liliopsida</taxon>
        <taxon>Poales</taxon>
        <taxon>Cyperaceae</taxon>
        <taxon>Cyperoideae</taxon>
        <taxon>Rhynchosporeae</taxon>
        <taxon>Rhynchospora</taxon>
    </lineage>
</organism>
<protein>
    <submittedName>
        <fullName evidence="4">F-box/RNI-like/FBD-like domains-containing protein</fullName>
    </submittedName>
</protein>
<proteinExistence type="predicted"/>
<comment type="caution">
    <text evidence="4">The sequence shown here is derived from an EMBL/GenBank/DDBJ whole genome shotgun (WGS) entry which is preliminary data.</text>
</comment>
<keyword evidence="1" id="KW-0732">Signal</keyword>
<feature type="signal peptide" evidence="1">
    <location>
        <begin position="1"/>
        <end position="15"/>
    </location>
</feature>
<evidence type="ECO:0000313" key="4">
    <source>
        <dbReference type="EMBL" id="KAJ4801560.1"/>
    </source>
</evidence>
<dbReference type="InterPro" id="IPR032675">
    <property type="entry name" value="LRR_dom_sf"/>
</dbReference>
<accession>A0AAV8G786</accession>
<dbReference type="SUPFAM" id="SSF81383">
    <property type="entry name" value="F-box domain"/>
    <property type="match status" value="1"/>
</dbReference>
<dbReference type="Pfam" id="PF00646">
    <property type="entry name" value="F-box"/>
    <property type="match status" value="1"/>
</dbReference>
<dbReference type="InterPro" id="IPR036047">
    <property type="entry name" value="F-box-like_dom_sf"/>
</dbReference>
<feature type="chain" id="PRO_5043619746" evidence="1">
    <location>
        <begin position="16"/>
        <end position="447"/>
    </location>
</feature>
<gene>
    <name evidence="4" type="ORF">LUZ62_052806</name>
</gene>
<dbReference type="PANTHER" id="PTHR31639:SF285">
    <property type="entry name" value="OS01G0730200 PROTEIN"/>
    <property type="match status" value="1"/>
</dbReference>
<dbReference type="InterPro" id="IPR055411">
    <property type="entry name" value="LRR_FXL15/At3g58940/PEG3-like"/>
</dbReference>
<name>A0AAV8G786_9POAL</name>
<dbReference type="Pfam" id="PF24758">
    <property type="entry name" value="LRR_At5g56370"/>
    <property type="match status" value="1"/>
</dbReference>
<dbReference type="AlphaFoldDB" id="A0AAV8G786"/>
<dbReference type="EMBL" id="JAMFTS010000002">
    <property type="protein sequence ID" value="KAJ4801560.1"/>
    <property type="molecule type" value="Genomic_DNA"/>
</dbReference>
<dbReference type="SUPFAM" id="SSF52047">
    <property type="entry name" value="RNI-like"/>
    <property type="match status" value="1"/>
</dbReference>
<dbReference type="PANTHER" id="PTHR31639">
    <property type="entry name" value="F-BOX PROTEIN-LIKE"/>
    <property type="match status" value="1"/>
</dbReference>
<evidence type="ECO:0000256" key="1">
    <source>
        <dbReference type="SAM" id="SignalP"/>
    </source>
</evidence>
<feature type="domain" description="F-box/LRR-repeat protein 15/At3g58940/PEG3-like LRR" evidence="3">
    <location>
        <begin position="114"/>
        <end position="337"/>
    </location>
</feature>